<reference evidence="2" key="1">
    <citation type="journal article" date="2021" name="Proc. Natl. Acad. Sci. U.S.A.">
        <title>A Catalog of Tens of Thousands of Viruses from Human Metagenomes Reveals Hidden Associations with Chronic Diseases.</title>
        <authorList>
            <person name="Tisza M.J."/>
            <person name="Buck C.B."/>
        </authorList>
    </citation>
    <scope>NUCLEOTIDE SEQUENCE</scope>
    <source>
        <strain evidence="2">CtGa111</strain>
    </source>
</reference>
<name>A0A8S5VDW2_9CAUD</name>
<proteinExistence type="predicted"/>
<protein>
    <submittedName>
        <fullName evidence="2">SECRETED 45 kDa PROTEIN CYCLE, PEPTIDOGLYCAN, CHAP, CELL</fullName>
    </submittedName>
</protein>
<organism evidence="2">
    <name type="scientific">Siphoviridae sp. ctGa111</name>
    <dbReference type="NCBI Taxonomy" id="2825413"/>
    <lineage>
        <taxon>Viruses</taxon>
        <taxon>Duplodnaviria</taxon>
        <taxon>Heunggongvirae</taxon>
        <taxon>Uroviricota</taxon>
        <taxon>Caudoviricetes</taxon>
    </lineage>
</organism>
<evidence type="ECO:0000313" key="2">
    <source>
        <dbReference type="EMBL" id="DAG04811.1"/>
    </source>
</evidence>
<accession>A0A8S5VDW2</accession>
<keyword evidence="1" id="KW-0175">Coiled coil</keyword>
<feature type="coiled-coil region" evidence="1">
    <location>
        <begin position="44"/>
        <end position="85"/>
    </location>
</feature>
<evidence type="ECO:0000256" key="1">
    <source>
        <dbReference type="SAM" id="Coils"/>
    </source>
</evidence>
<sequence>MARTKGSKNKVKVLDGIDYAAQIAEKNTAAESIAQEIATIGDDIATLNAQRKAKEAELKKLNKEITKLEKKKADADAKVAEAAKKAEAEDVLKKLLAEGMSTDEILEKLK</sequence>
<dbReference type="EMBL" id="BK016245">
    <property type="protein sequence ID" value="DAG04811.1"/>
    <property type="molecule type" value="Genomic_DNA"/>
</dbReference>